<dbReference type="InterPro" id="IPR015424">
    <property type="entry name" value="PyrdxlP-dep_Trfase"/>
</dbReference>
<dbReference type="PANTHER" id="PTHR11808:SF15">
    <property type="entry name" value="CYSTATHIONINE GAMMA-LYASE"/>
    <property type="match status" value="1"/>
</dbReference>
<dbReference type="PIRSF" id="PIRSF001434">
    <property type="entry name" value="CGS"/>
    <property type="match status" value="1"/>
</dbReference>
<comment type="cofactor">
    <cofactor evidence="1">
        <name>pyridoxal 5'-phosphate</name>
        <dbReference type="ChEBI" id="CHEBI:597326"/>
    </cofactor>
</comment>
<dbReference type="PANTHER" id="PTHR11808">
    <property type="entry name" value="TRANS-SULFURATION ENZYME FAMILY MEMBER"/>
    <property type="match status" value="1"/>
</dbReference>
<dbReference type="AlphaFoldDB" id="A0ABD5NQ76"/>
<dbReference type="Gene3D" id="3.90.1150.10">
    <property type="entry name" value="Aspartate Aminotransferase, domain 1"/>
    <property type="match status" value="1"/>
</dbReference>
<dbReference type="Pfam" id="PF01053">
    <property type="entry name" value="Cys_Met_Meta_PP"/>
    <property type="match status" value="1"/>
</dbReference>
<dbReference type="RefSeq" id="WP_256533427.1">
    <property type="nucleotide sequence ID" value="NZ_CP101824.1"/>
</dbReference>
<dbReference type="Gene3D" id="3.40.640.10">
    <property type="entry name" value="Type I PLP-dependent aspartate aminotransferase-like (Major domain)"/>
    <property type="match status" value="1"/>
</dbReference>
<evidence type="ECO:0000256" key="1">
    <source>
        <dbReference type="ARBA" id="ARBA00001933"/>
    </source>
</evidence>
<proteinExistence type="inferred from homology"/>
<dbReference type="InterPro" id="IPR054542">
    <property type="entry name" value="Cys_met_metab_PP"/>
</dbReference>
<dbReference type="Proteomes" id="UP001595846">
    <property type="component" value="Unassembled WGS sequence"/>
</dbReference>
<organism evidence="4 5">
    <name type="scientific">Halovivax cerinus</name>
    <dbReference type="NCBI Taxonomy" id="1487865"/>
    <lineage>
        <taxon>Archaea</taxon>
        <taxon>Methanobacteriati</taxon>
        <taxon>Methanobacteriota</taxon>
        <taxon>Stenosarchaea group</taxon>
        <taxon>Halobacteria</taxon>
        <taxon>Halobacteriales</taxon>
        <taxon>Natrialbaceae</taxon>
        <taxon>Halovivax</taxon>
    </lineage>
</organism>
<dbReference type="CDD" id="cd00614">
    <property type="entry name" value="CGS_like"/>
    <property type="match status" value="1"/>
</dbReference>
<comment type="similarity">
    <text evidence="2">Belongs to the trans-sulfuration enzymes family.</text>
</comment>
<evidence type="ECO:0000313" key="4">
    <source>
        <dbReference type="EMBL" id="MFC3959177.1"/>
    </source>
</evidence>
<name>A0ABD5NQ76_9EURY</name>
<evidence type="ECO:0000313" key="5">
    <source>
        <dbReference type="Proteomes" id="UP001595846"/>
    </source>
</evidence>
<gene>
    <name evidence="4" type="ORF">ACFOUR_12455</name>
</gene>
<dbReference type="GeneID" id="73902555"/>
<dbReference type="FunFam" id="3.40.640.10:FF:000009">
    <property type="entry name" value="Cystathionine gamma-synthase homolog"/>
    <property type="match status" value="1"/>
</dbReference>
<keyword evidence="5" id="KW-1185">Reference proteome</keyword>
<accession>A0ABD5NQ76</accession>
<dbReference type="FunFam" id="3.90.1150.10:FF:000008">
    <property type="entry name" value="Cystathionine gamma-synthase"/>
    <property type="match status" value="1"/>
</dbReference>
<sequence length="414" mass="44056">MHDSERSTAFDTRAVAAGEKALAHEGGYGDAVSPIHLASTYALEELDPSMGLDDVDPDAGQYLYGRLSNPTRRTLENRLAALEGGEHAMAFASGTAAIAAVGLSVLSPGDRLVAFEDLYAGTKRMFTELFARRFDVEVTFVDATDTDAVDAAIDDRTTLVWLETPTNPLMRLCDVSAIADLAHEHGALVGVDNTFLSPYFQQPLDLGADVVAHSTTKYINGHSDSIGGAVITDDAALADELELTQQITAGGVLSPFDSYLTLRGVKTLPLRMRQHESNAMELAEFLEGHPAVSAVHYPGLESHPQHDLASRQQSGYGGVLSFELAGTQDDAIAFLDALSEITLAVSLGGVESLIELPAAMTHEPLDPAQREAIGITDTLLRLSVGIEDVDDLRADLERGLERVSAVESVAGGDD</sequence>
<evidence type="ECO:0000256" key="3">
    <source>
        <dbReference type="ARBA" id="ARBA00022898"/>
    </source>
</evidence>
<dbReference type="InterPro" id="IPR015422">
    <property type="entry name" value="PyrdxlP-dep_Trfase_small"/>
</dbReference>
<dbReference type="EMBL" id="JBHSAQ010000010">
    <property type="protein sequence ID" value="MFC3959177.1"/>
    <property type="molecule type" value="Genomic_DNA"/>
</dbReference>
<dbReference type="InterPro" id="IPR000277">
    <property type="entry name" value="Cys/Met-Metab_PyrdxlP-dep_enz"/>
</dbReference>
<dbReference type="SUPFAM" id="SSF53383">
    <property type="entry name" value="PLP-dependent transferases"/>
    <property type="match status" value="1"/>
</dbReference>
<dbReference type="InterPro" id="IPR015421">
    <property type="entry name" value="PyrdxlP-dep_Trfase_major"/>
</dbReference>
<dbReference type="PROSITE" id="PS00868">
    <property type="entry name" value="CYS_MET_METAB_PP"/>
    <property type="match status" value="1"/>
</dbReference>
<reference evidence="4 5" key="1">
    <citation type="journal article" date="2019" name="Int. J. Syst. Evol. Microbiol.">
        <title>The Global Catalogue of Microorganisms (GCM) 10K type strain sequencing project: providing services to taxonomists for standard genome sequencing and annotation.</title>
        <authorList>
            <consortium name="The Broad Institute Genomics Platform"/>
            <consortium name="The Broad Institute Genome Sequencing Center for Infectious Disease"/>
            <person name="Wu L."/>
            <person name="Ma J."/>
        </authorList>
    </citation>
    <scope>NUCLEOTIDE SEQUENCE [LARGE SCALE GENOMIC DNA]</scope>
    <source>
        <strain evidence="4 5">IBRC-M 10256</strain>
    </source>
</reference>
<protein>
    <submittedName>
        <fullName evidence="4">Trans-sulfuration enzyme family protein</fullName>
    </submittedName>
</protein>
<keyword evidence="3" id="KW-0663">Pyridoxal phosphate</keyword>
<comment type="caution">
    <text evidence="4">The sequence shown here is derived from an EMBL/GenBank/DDBJ whole genome shotgun (WGS) entry which is preliminary data.</text>
</comment>
<evidence type="ECO:0000256" key="2">
    <source>
        <dbReference type="ARBA" id="ARBA00009077"/>
    </source>
</evidence>